<evidence type="ECO:0008006" key="3">
    <source>
        <dbReference type="Google" id="ProtNLM"/>
    </source>
</evidence>
<proteinExistence type="predicted"/>
<gene>
    <name evidence="1" type="ORF">IV45_GL000239</name>
</gene>
<dbReference type="PATRIC" id="fig|396268.3.peg.240"/>
<evidence type="ECO:0000313" key="1">
    <source>
        <dbReference type="EMBL" id="KRN59200.1"/>
    </source>
</evidence>
<accession>A0A0R2I200</accession>
<organism evidence="1 2">
    <name type="scientific">Limosilactobacillus secaliphilus</name>
    <dbReference type="NCBI Taxonomy" id="396268"/>
    <lineage>
        <taxon>Bacteria</taxon>
        <taxon>Bacillati</taxon>
        <taxon>Bacillota</taxon>
        <taxon>Bacilli</taxon>
        <taxon>Lactobacillales</taxon>
        <taxon>Lactobacillaceae</taxon>
        <taxon>Limosilactobacillus</taxon>
    </lineage>
</organism>
<dbReference type="AlphaFoldDB" id="A0A0R2I200"/>
<name>A0A0R2I200_9LACO</name>
<evidence type="ECO:0000313" key="2">
    <source>
        <dbReference type="Proteomes" id="UP000050934"/>
    </source>
</evidence>
<reference evidence="1 2" key="1">
    <citation type="journal article" date="2015" name="Genome Announc.">
        <title>Expanding the biotechnology potential of lactobacilli through comparative genomics of 213 strains and associated genera.</title>
        <authorList>
            <person name="Sun Z."/>
            <person name="Harris H.M."/>
            <person name="McCann A."/>
            <person name="Guo C."/>
            <person name="Argimon S."/>
            <person name="Zhang W."/>
            <person name="Yang X."/>
            <person name="Jeffery I.B."/>
            <person name="Cooney J.C."/>
            <person name="Kagawa T.F."/>
            <person name="Liu W."/>
            <person name="Song Y."/>
            <person name="Salvetti E."/>
            <person name="Wrobel A."/>
            <person name="Rasinkangas P."/>
            <person name="Parkhill J."/>
            <person name="Rea M.C."/>
            <person name="O'Sullivan O."/>
            <person name="Ritari J."/>
            <person name="Douillard F.P."/>
            <person name="Paul Ross R."/>
            <person name="Yang R."/>
            <person name="Briner A.E."/>
            <person name="Felis G.E."/>
            <person name="de Vos W.M."/>
            <person name="Barrangou R."/>
            <person name="Klaenhammer T.R."/>
            <person name="Caufield P.W."/>
            <person name="Cui Y."/>
            <person name="Zhang H."/>
            <person name="O'Toole P.W."/>
        </authorList>
    </citation>
    <scope>NUCLEOTIDE SEQUENCE [LARGE SCALE GENOMIC DNA]</scope>
    <source>
        <strain evidence="1 2">DSM 17896</strain>
    </source>
</reference>
<dbReference type="SUPFAM" id="SSF143100">
    <property type="entry name" value="TTHA1013/TTHA0281-like"/>
    <property type="match status" value="1"/>
</dbReference>
<dbReference type="InterPro" id="IPR035069">
    <property type="entry name" value="TTHA1013/TTHA0281-like"/>
</dbReference>
<sequence length="90" mass="10044">MEKNEVAYPAVIKQDKGQTVIHFPDLPDADVTDADEQRARLRAKIGLAIIIIDLESHYEPVPKPSSLQSVQNRLGKGAQVEMIETDLSQY</sequence>
<dbReference type="Proteomes" id="UP000050934">
    <property type="component" value="Unassembled WGS sequence"/>
</dbReference>
<dbReference type="RefSeq" id="WP_057740662.1">
    <property type="nucleotide sequence ID" value="NZ_JQBW01000006.1"/>
</dbReference>
<keyword evidence="2" id="KW-1185">Reference proteome</keyword>
<dbReference type="OrthoDB" id="5419659at2"/>
<protein>
    <recommendedName>
        <fullName evidence="3">HicB-like antitoxin of toxin-antitoxin system domain-containing protein</fullName>
    </recommendedName>
</protein>
<comment type="caution">
    <text evidence="1">The sequence shown here is derived from an EMBL/GenBank/DDBJ whole genome shotgun (WGS) entry which is preliminary data.</text>
</comment>
<dbReference type="EMBL" id="JQBW01000006">
    <property type="protein sequence ID" value="KRN59200.1"/>
    <property type="molecule type" value="Genomic_DNA"/>
</dbReference>
<dbReference type="STRING" id="396268.IV45_GL000239"/>
<dbReference type="Gene3D" id="3.30.160.250">
    <property type="match status" value="1"/>
</dbReference>